<dbReference type="EMBL" id="JAGSHT010000007">
    <property type="protein sequence ID" value="MBZ2195967.1"/>
    <property type="molecule type" value="Genomic_DNA"/>
</dbReference>
<dbReference type="Gene3D" id="3.90.1750.20">
    <property type="entry name" value="Putative Large Serine Recombinase, Chain B, Domain 2"/>
    <property type="match status" value="1"/>
</dbReference>
<evidence type="ECO:0000313" key="5">
    <source>
        <dbReference type="Proteomes" id="UP000826651"/>
    </source>
</evidence>
<comment type="caution">
    <text evidence="4">The sequence shown here is derived from an EMBL/GenBank/DDBJ whole genome shotgun (WGS) entry which is preliminary data.</text>
</comment>
<protein>
    <submittedName>
        <fullName evidence="4">Recombinase family protein</fullName>
    </submittedName>
</protein>
<accession>A0ABS7S6P1</accession>
<dbReference type="SMART" id="SM00857">
    <property type="entry name" value="Resolvase"/>
    <property type="match status" value="1"/>
</dbReference>
<dbReference type="Gene3D" id="3.40.50.1390">
    <property type="entry name" value="Resolvase, N-terminal catalytic domain"/>
    <property type="match status" value="1"/>
</dbReference>
<reference evidence="4 5" key="1">
    <citation type="submission" date="2021-04" db="EMBL/GenBank/DDBJ databases">
        <title>Ruania sp. nov., isolated from sandy soil of mangrove forest.</title>
        <authorList>
            <person name="Ge X."/>
            <person name="Huang R."/>
            <person name="Liu W."/>
        </authorList>
    </citation>
    <scope>NUCLEOTIDE SEQUENCE [LARGE SCALE GENOMIC DNA]</scope>
    <source>
        <strain evidence="4 5">N2-46</strain>
    </source>
</reference>
<dbReference type="SUPFAM" id="SSF53041">
    <property type="entry name" value="Resolvase-like"/>
    <property type="match status" value="1"/>
</dbReference>
<dbReference type="CDD" id="cd00338">
    <property type="entry name" value="Ser_Recombinase"/>
    <property type="match status" value="1"/>
</dbReference>
<dbReference type="RefSeq" id="WP_223404394.1">
    <property type="nucleotide sequence ID" value="NZ_JAGSHT010000007.1"/>
</dbReference>
<dbReference type="Proteomes" id="UP000826651">
    <property type="component" value="Unassembled WGS sequence"/>
</dbReference>
<dbReference type="InterPro" id="IPR050639">
    <property type="entry name" value="SSR_resolvase"/>
</dbReference>
<dbReference type="PROSITE" id="PS51736">
    <property type="entry name" value="RECOMBINASES_3"/>
    <property type="match status" value="1"/>
</dbReference>
<proteinExistence type="predicted"/>
<organism evidence="4 5">
    <name type="scientific">Occultella gossypii</name>
    <dbReference type="NCBI Taxonomy" id="2800820"/>
    <lineage>
        <taxon>Bacteria</taxon>
        <taxon>Bacillati</taxon>
        <taxon>Actinomycetota</taxon>
        <taxon>Actinomycetes</taxon>
        <taxon>Micrococcales</taxon>
        <taxon>Ruaniaceae</taxon>
        <taxon>Occultella</taxon>
    </lineage>
</organism>
<dbReference type="InterPro" id="IPR036162">
    <property type="entry name" value="Resolvase-like_N_sf"/>
</dbReference>
<gene>
    <name evidence="4" type="ORF">KCQ71_07370</name>
</gene>
<name>A0ABS7S6P1_9MICO</name>
<dbReference type="PANTHER" id="PTHR30461">
    <property type="entry name" value="DNA-INVERTASE FROM LAMBDOID PROPHAGE"/>
    <property type="match status" value="1"/>
</dbReference>
<dbReference type="InterPro" id="IPR038109">
    <property type="entry name" value="DNA_bind_recomb_sf"/>
</dbReference>
<evidence type="ECO:0000259" key="2">
    <source>
        <dbReference type="PROSITE" id="PS51736"/>
    </source>
</evidence>
<keyword evidence="5" id="KW-1185">Reference proteome</keyword>
<feature type="compositionally biased region" description="Basic and acidic residues" evidence="1">
    <location>
        <begin position="132"/>
        <end position="143"/>
    </location>
</feature>
<dbReference type="PANTHER" id="PTHR30461:SF23">
    <property type="entry name" value="DNA RECOMBINASE-RELATED"/>
    <property type="match status" value="1"/>
</dbReference>
<dbReference type="Pfam" id="PF00239">
    <property type="entry name" value="Resolvase"/>
    <property type="match status" value="1"/>
</dbReference>
<feature type="region of interest" description="Disordered" evidence="1">
    <location>
        <begin position="132"/>
        <end position="151"/>
    </location>
</feature>
<evidence type="ECO:0000259" key="3">
    <source>
        <dbReference type="PROSITE" id="PS51737"/>
    </source>
</evidence>
<evidence type="ECO:0000256" key="1">
    <source>
        <dbReference type="SAM" id="MobiDB-lite"/>
    </source>
</evidence>
<dbReference type="PROSITE" id="PS51737">
    <property type="entry name" value="RECOMBINASE_DNA_BIND"/>
    <property type="match status" value="1"/>
</dbReference>
<feature type="domain" description="Resolvase/invertase-type recombinase catalytic" evidence="2">
    <location>
        <begin position="4"/>
        <end position="146"/>
    </location>
</feature>
<dbReference type="InterPro" id="IPR011109">
    <property type="entry name" value="DNA_bind_recombinase_dom"/>
</dbReference>
<sequence>MTRRALLYYRQSLDAAEGIERQRARCRALVEARGWTVHREFVDNDTSASKPRGAGTAWAALMTELDAGTDDTVVVAVDIDRLLRTIQDLATIIETGAMVATVDGEIDLTTADGEFRATMTAALARFEVRRKGERQRRAQDSAARKGLRTSGRRPFGYDADGVTVRPEEAAAVREGYDLLLSGVPLGGIARRWNAAGFRTGQAPRTARGAGPDAPGGLWRHDNVRAVLMNARYAGLRAHKRALVIGEDGQVVRAEWPALVPEETWRAASEVLTNPTRRTGPRGSKRLLTGLARCGVCGATVHAGGAVAKYGMYRCSGSSGHVGRQSDPVDAYVGELVVARLSQPDAAELLVDHTKPDASALRAEARALRARLESVAIDFADGAVTSAQLRTITARLTDRLAAIDADMADAGRVDKLGPLVGAEDVAAAWEAMETDRRRVVIDALMTVTLHPPGRGTRTFRPESVGIDWRGAEASDG</sequence>
<evidence type="ECO:0000313" key="4">
    <source>
        <dbReference type="EMBL" id="MBZ2195967.1"/>
    </source>
</evidence>
<feature type="domain" description="Recombinase" evidence="3">
    <location>
        <begin position="154"/>
        <end position="277"/>
    </location>
</feature>
<dbReference type="Pfam" id="PF07508">
    <property type="entry name" value="Recombinase"/>
    <property type="match status" value="1"/>
</dbReference>
<dbReference type="InterPro" id="IPR006119">
    <property type="entry name" value="Resolv_N"/>
</dbReference>